<gene>
    <name evidence="5" type="ORF">HPC62_17510</name>
</gene>
<feature type="region of interest" description="Disordered" evidence="3">
    <location>
        <begin position="42"/>
        <end position="69"/>
    </location>
</feature>
<keyword evidence="1" id="KW-0732">Signal</keyword>
<evidence type="ECO:0000313" key="6">
    <source>
        <dbReference type="Proteomes" id="UP000505210"/>
    </source>
</evidence>
<dbReference type="InterPro" id="IPR004843">
    <property type="entry name" value="Calcineurin-like_PHP"/>
</dbReference>
<feature type="domain" description="Calcineurin-like phosphoesterase" evidence="4">
    <location>
        <begin position="92"/>
        <end position="314"/>
    </location>
</feature>
<keyword evidence="6" id="KW-1185">Reference proteome</keyword>
<evidence type="ECO:0000313" key="5">
    <source>
        <dbReference type="EMBL" id="QKD85029.1"/>
    </source>
</evidence>
<dbReference type="InterPro" id="IPR051558">
    <property type="entry name" value="Metallophosphoesterase_PAP"/>
</dbReference>
<sequence>MRFWRGASWRTLPFRWGLLALLGLGVALGLYACQPRSLQATQSPTTQVPSALRVSPPVRSTVPSDSPDLPVETQAVLDGLPDLPNPPRGDVRLVVISDLNEAYGSTHYSKEVDRAIALVPFWQPDLVLCGGDMIAGQKATLPDEAFPAMWQAFDQHVAAPLRRFGVPFGFTLGNHDASNAQGAGGFRFQRERDAAAKYWKNPAHSPGLKFGDRADYPFSYSFTTRSEKGDVFFLVWDGSGSKILPETLQWAEQALSSEAAQSAQLRIVLGHLPLYGIAQGRDKPGEVLDNADQLRSLLEKYNVHTYISGHHHAYYPAHRGKLQLLYSGLLGSGGRVYIDHNLPPRKTLTVVDINFNNAEKTTYTTYDMEAFQVLKPESLPRFLVGHNGLLLRRDVKLQELTAAEKALCINRLGEQACAA</sequence>
<dbReference type="PROSITE" id="PS51257">
    <property type="entry name" value="PROKAR_LIPOPROTEIN"/>
    <property type="match status" value="1"/>
</dbReference>
<evidence type="ECO:0000256" key="1">
    <source>
        <dbReference type="ARBA" id="ARBA00022729"/>
    </source>
</evidence>
<dbReference type="PANTHER" id="PTHR10161:SF14">
    <property type="entry name" value="TARTRATE-RESISTANT ACID PHOSPHATASE TYPE 5"/>
    <property type="match status" value="1"/>
</dbReference>
<evidence type="ECO:0000256" key="3">
    <source>
        <dbReference type="SAM" id="MobiDB-lite"/>
    </source>
</evidence>
<dbReference type="AlphaFoldDB" id="A0A6M8BCJ8"/>
<organism evidence="5 6">
    <name type="scientific">Thermoleptolyngbya sichuanensis A183</name>
    <dbReference type="NCBI Taxonomy" id="2737172"/>
    <lineage>
        <taxon>Bacteria</taxon>
        <taxon>Bacillati</taxon>
        <taxon>Cyanobacteriota</taxon>
        <taxon>Cyanophyceae</taxon>
        <taxon>Oculatellales</taxon>
        <taxon>Oculatellaceae</taxon>
        <taxon>Thermoleptolyngbya</taxon>
        <taxon>Thermoleptolyngbya sichuanensis</taxon>
    </lineage>
</organism>
<dbReference type="Proteomes" id="UP000505210">
    <property type="component" value="Chromosome"/>
</dbReference>
<dbReference type="KEGG" id="theu:HPC62_17510"/>
<name>A0A6M8BCJ8_9CYAN</name>
<dbReference type="Gene3D" id="3.60.21.10">
    <property type="match status" value="1"/>
</dbReference>
<dbReference type="PANTHER" id="PTHR10161">
    <property type="entry name" value="TARTRATE-RESISTANT ACID PHOSPHATASE TYPE 5"/>
    <property type="match status" value="1"/>
</dbReference>
<accession>A0A6M8BCJ8</accession>
<dbReference type="EMBL" id="CP053661">
    <property type="protein sequence ID" value="QKD85029.1"/>
    <property type="molecule type" value="Genomic_DNA"/>
</dbReference>
<protein>
    <submittedName>
        <fullName evidence="5">Metallophosphoesterase</fullName>
    </submittedName>
</protein>
<evidence type="ECO:0000259" key="4">
    <source>
        <dbReference type="Pfam" id="PF00149"/>
    </source>
</evidence>
<dbReference type="InterPro" id="IPR029052">
    <property type="entry name" value="Metallo-depent_PP-like"/>
</dbReference>
<dbReference type="Pfam" id="PF00149">
    <property type="entry name" value="Metallophos"/>
    <property type="match status" value="1"/>
</dbReference>
<dbReference type="SUPFAM" id="SSF56300">
    <property type="entry name" value="Metallo-dependent phosphatases"/>
    <property type="match status" value="1"/>
</dbReference>
<evidence type="ECO:0000256" key="2">
    <source>
        <dbReference type="ARBA" id="ARBA00022801"/>
    </source>
</evidence>
<keyword evidence="2" id="KW-0378">Hydrolase</keyword>
<dbReference type="GO" id="GO:0016787">
    <property type="term" value="F:hydrolase activity"/>
    <property type="evidence" value="ECO:0007669"/>
    <property type="project" value="UniProtKB-KW"/>
</dbReference>
<proteinExistence type="predicted"/>
<reference evidence="5 6" key="1">
    <citation type="submission" date="2020-05" db="EMBL/GenBank/DDBJ databases">
        <title>Complete genome sequence of of a novel Thermoleptolyngbya strain isolated from hot springs of Ganzi, Sichuan China.</title>
        <authorList>
            <person name="Tang J."/>
            <person name="Daroch M."/>
            <person name="Li L."/>
            <person name="Waleron K."/>
            <person name="Waleron M."/>
            <person name="Waleron M."/>
        </authorList>
    </citation>
    <scope>NUCLEOTIDE SEQUENCE [LARGE SCALE GENOMIC DNA]</scope>
    <source>
        <strain evidence="5 6">PKUAC-SCTA183</strain>
    </source>
</reference>